<evidence type="ECO:0000313" key="2">
    <source>
        <dbReference type="EMBL" id="EZP83233.1"/>
    </source>
</evidence>
<comment type="caution">
    <text evidence="2">The sequence shown here is derived from an EMBL/GenBank/DDBJ whole genome shotgun (WGS) entry which is preliminary data.</text>
</comment>
<name>A0A031K2I3_9SPHN</name>
<evidence type="ECO:0000313" key="3">
    <source>
        <dbReference type="Proteomes" id="UP000024329"/>
    </source>
</evidence>
<feature type="transmembrane region" description="Helical" evidence="1">
    <location>
        <begin position="76"/>
        <end position="93"/>
    </location>
</feature>
<dbReference type="PATRIC" id="fig|158500.4.peg.1376"/>
<dbReference type="Proteomes" id="UP000024329">
    <property type="component" value="Unassembled WGS sequence"/>
</dbReference>
<feature type="transmembrane region" description="Helical" evidence="1">
    <location>
        <begin position="20"/>
        <end position="40"/>
    </location>
</feature>
<keyword evidence="1" id="KW-0472">Membrane</keyword>
<dbReference type="RefSeq" id="WP_036524338.1">
    <property type="nucleotide sequence ID" value="NZ_JFYZ01000003.1"/>
</dbReference>
<dbReference type="AlphaFoldDB" id="A0A031K2I3"/>
<keyword evidence="1" id="KW-1133">Transmembrane helix</keyword>
<proteinExistence type="predicted"/>
<feature type="transmembrane region" description="Helical" evidence="1">
    <location>
        <begin position="46"/>
        <end position="64"/>
    </location>
</feature>
<evidence type="ECO:0000256" key="1">
    <source>
        <dbReference type="SAM" id="Phobius"/>
    </source>
</evidence>
<accession>A0A031K2I3</accession>
<keyword evidence="1" id="KW-0812">Transmembrane</keyword>
<sequence>MADGIPTRRSMNWRTLPPTLARALAGFFPVGVFALVLLWMMGEWGVLGGMIAGTVLGAVAAWALTRLIAAYPLVQWVAAIVVALLLVLVIASLF</sequence>
<reference evidence="2 3" key="1">
    <citation type="submission" date="2014-03" db="EMBL/GenBank/DDBJ databases">
        <title>Whole genome sequence of Novosphingobium resinovorum KF1.</title>
        <authorList>
            <person name="Gan H.M."/>
            <person name="Gan H.Y."/>
            <person name="Chew T.H."/>
            <person name="Savka M.A."/>
        </authorList>
    </citation>
    <scope>NUCLEOTIDE SEQUENCE [LARGE SCALE GENOMIC DNA]</scope>
    <source>
        <strain evidence="2 3">KF1</strain>
    </source>
</reference>
<organism evidence="2 3">
    <name type="scientific">Novosphingobium resinovorum</name>
    <dbReference type="NCBI Taxonomy" id="158500"/>
    <lineage>
        <taxon>Bacteria</taxon>
        <taxon>Pseudomonadati</taxon>
        <taxon>Pseudomonadota</taxon>
        <taxon>Alphaproteobacteria</taxon>
        <taxon>Sphingomonadales</taxon>
        <taxon>Sphingomonadaceae</taxon>
        <taxon>Novosphingobium</taxon>
    </lineage>
</organism>
<protein>
    <submittedName>
        <fullName evidence="2">Uncharacterized protein</fullName>
    </submittedName>
</protein>
<gene>
    <name evidence="2" type="ORF">BV97_01340</name>
</gene>
<dbReference type="EMBL" id="JFYZ01000003">
    <property type="protein sequence ID" value="EZP83233.1"/>
    <property type="molecule type" value="Genomic_DNA"/>
</dbReference>